<evidence type="ECO:0000313" key="3">
    <source>
        <dbReference type="EMBL" id="SDZ00792.1"/>
    </source>
</evidence>
<dbReference type="SUPFAM" id="SSF52833">
    <property type="entry name" value="Thioredoxin-like"/>
    <property type="match status" value="1"/>
</dbReference>
<dbReference type="InterPro" id="IPR000866">
    <property type="entry name" value="AhpC/TSA"/>
</dbReference>
<dbReference type="GO" id="GO:0016209">
    <property type="term" value="F:antioxidant activity"/>
    <property type="evidence" value="ECO:0007669"/>
    <property type="project" value="InterPro"/>
</dbReference>
<dbReference type="GO" id="GO:0016491">
    <property type="term" value="F:oxidoreductase activity"/>
    <property type="evidence" value="ECO:0007669"/>
    <property type="project" value="InterPro"/>
</dbReference>
<keyword evidence="1" id="KW-1015">Disulfide bond</keyword>
<accession>A0A1H3PI08</accession>
<dbReference type="InterPro" id="IPR050553">
    <property type="entry name" value="Thioredoxin_ResA/DsbE_sf"/>
</dbReference>
<keyword evidence="4" id="KW-1185">Reference proteome</keyword>
<dbReference type="PANTHER" id="PTHR42852:SF17">
    <property type="entry name" value="THIOREDOXIN-LIKE PROTEIN HI_1115"/>
    <property type="match status" value="1"/>
</dbReference>
<gene>
    <name evidence="3" type="ORF">SAMN05421736_10561</name>
</gene>
<reference evidence="4" key="1">
    <citation type="submission" date="2016-10" db="EMBL/GenBank/DDBJ databases">
        <authorList>
            <person name="Varghese N."/>
            <person name="Submissions S."/>
        </authorList>
    </citation>
    <scope>NUCLEOTIDE SEQUENCE [LARGE SCALE GENOMIC DNA]</scope>
    <source>
        <strain evidence="4">SP</strain>
    </source>
</reference>
<dbReference type="STRING" id="1503961.SAMN05421736_10561"/>
<evidence type="ECO:0000313" key="4">
    <source>
        <dbReference type="Proteomes" id="UP000198935"/>
    </source>
</evidence>
<organism evidence="3 4">
    <name type="scientific">Evansella caseinilytica</name>
    <dbReference type="NCBI Taxonomy" id="1503961"/>
    <lineage>
        <taxon>Bacteria</taxon>
        <taxon>Bacillati</taxon>
        <taxon>Bacillota</taxon>
        <taxon>Bacilli</taxon>
        <taxon>Bacillales</taxon>
        <taxon>Bacillaceae</taxon>
        <taxon>Evansella</taxon>
    </lineage>
</organism>
<dbReference type="InterPro" id="IPR013766">
    <property type="entry name" value="Thioredoxin_domain"/>
</dbReference>
<dbReference type="EMBL" id="FNPI01000005">
    <property type="protein sequence ID" value="SDZ00792.1"/>
    <property type="molecule type" value="Genomic_DNA"/>
</dbReference>
<dbReference type="Pfam" id="PF00578">
    <property type="entry name" value="AhpC-TSA"/>
    <property type="match status" value="1"/>
</dbReference>
<evidence type="ECO:0000259" key="2">
    <source>
        <dbReference type="PROSITE" id="PS51352"/>
    </source>
</evidence>
<dbReference type="InterPro" id="IPR036249">
    <property type="entry name" value="Thioredoxin-like_sf"/>
</dbReference>
<dbReference type="PANTHER" id="PTHR42852">
    <property type="entry name" value="THIOL:DISULFIDE INTERCHANGE PROTEIN DSBE"/>
    <property type="match status" value="1"/>
</dbReference>
<name>A0A1H3PI08_9BACI</name>
<proteinExistence type="predicted"/>
<dbReference type="CDD" id="cd02966">
    <property type="entry name" value="TlpA_like_family"/>
    <property type="match status" value="1"/>
</dbReference>
<feature type="domain" description="Thioredoxin" evidence="2">
    <location>
        <begin position="44"/>
        <end position="169"/>
    </location>
</feature>
<dbReference type="Proteomes" id="UP000198935">
    <property type="component" value="Unassembled WGS sequence"/>
</dbReference>
<evidence type="ECO:0000256" key="1">
    <source>
        <dbReference type="ARBA" id="ARBA00023157"/>
    </source>
</evidence>
<sequence length="184" mass="20667">MTLKTKLRLGGCCFLLFIAGVFYVNSEHDFIVSQRAMTEVAEGGRQGETAAPFSLKNAAGELIHLEDYSGKKVLLFFFTSWCEICSEQWLTLEAAAKNGLLDNVEVVALNLTKEERNSDDVRRYLQSLPLAKAEVLLDEAGDVQKMYQVIGVPTILLLNPSQLIEARGHFLTLENMRESRFFTE</sequence>
<dbReference type="Gene3D" id="3.40.30.10">
    <property type="entry name" value="Glutaredoxin"/>
    <property type="match status" value="1"/>
</dbReference>
<dbReference type="AlphaFoldDB" id="A0A1H3PI08"/>
<dbReference type="PROSITE" id="PS51352">
    <property type="entry name" value="THIOREDOXIN_2"/>
    <property type="match status" value="1"/>
</dbReference>
<protein>
    <submittedName>
        <fullName evidence="3">AhpC/TSA family protein</fullName>
    </submittedName>
</protein>